<sequence length="718" mass="84725">MLNTDAFTKRTKTANQKELRDEAKYAEEIFREIQENPTNFLLNNILMSIQFFENYERDLHLLRKNLFKEVSLPGYCKTCFYSDSINKLIGTNIKFQLRHGCRKQKEELLHPLRIFVSNDNIKAAYDPSVFDKFKCQTEPLYLFSVKPCDSDLKEKSGYVFLVEHRTRNGMRLDAACESEVATTSYHYERNQTRQYSPDLKSRRLNATEKLIKVQTKEINKEDKHLHQTPQRGIIPSGSYYKYMKPTVRLNSQPIQEFRMNHEIKKLYDLPPKCFQVVDNRQSRNSVMILSTMRRTQGQSRFSEKTFLNSAALKGYFCDVLLEKLAEPMHLEPNSLQVALLQEEFVKVDQNEARTHITTVIDVVDWNKHIRICRKRTARSEKIEWPTNEMNQTVQSLPINVVPTGFPDVTEDRQEYEREWKLDFPKAEEYLSLHMMHSHLRCYLFALVIYKTFIEPEINPISFGSKHLLHHLFWQVRKNFLAWSDDAPGDALLDYLKYLYKRLHNKYLPDFFITSRNLFENARPKDLHRIQSVIKMILDNPVPCIMKAVRNIKLRAGFYKTFDVTRLNTILKGVNAPLAKPKKHNDAMKRVMNDENEDQHRRKNIIKRLQMERKIEVQQQARQSIDSIDIDVVPDVNFYSSNGGELLRFFIDHFLEMGLKSAQYQDSYHADIYLLQAKKLFMILKKFGYHTEITHNGVSQNFKKLSETCAQLRRNTSPK</sequence>
<dbReference type="InterPro" id="IPR046906">
    <property type="entry name" value="Mab-21_HhH/H2TH-like"/>
</dbReference>
<dbReference type="PANTHER" id="PTHR10656:SF69">
    <property type="entry name" value="MAB-21-LIKE HHH_H2TH-LIKE DOMAIN-CONTAINING PROTEIN"/>
    <property type="match status" value="1"/>
</dbReference>
<dbReference type="Gene3D" id="1.10.1410.40">
    <property type="match status" value="1"/>
</dbReference>
<evidence type="ECO:0000313" key="3">
    <source>
        <dbReference type="Proteomes" id="UP001359485"/>
    </source>
</evidence>
<dbReference type="InterPro" id="IPR024810">
    <property type="entry name" value="MAB21L/cGLR"/>
</dbReference>
<dbReference type="SMART" id="SM01265">
    <property type="entry name" value="Mab-21"/>
    <property type="match status" value="1"/>
</dbReference>
<dbReference type="Proteomes" id="UP001359485">
    <property type="component" value="Unassembled WGS sequence"/>
</dbReference>
<name>A0ABR1BCI7_POLSC</name>
<protein>
    <recommendedName>
        <fullName evidence="1">Mab-21-like HhH/H2TH-like domain-containing protein</fullName>
    </recommendedName>
</protein>
<proteinExistence type="predicted"/>
<dbReference type="EMBL" id="JAWJWF010000002">
    <property type="protein sequence ID" value="KAK6638084.1"/>
    <property type="molecule type" value="Genomic_DNA"/>
</dbReference>
<evidence type="ECO:0000313" key="2">
    <source>
        <dbReference type="EMBL" id="KAK6638084.1"/>
    </source>
</evidence>
<evidence type="ECO:0000259" key="1">
    <source>
        <dbReference type="Pfam" id="PF20266"/>
    </source>
</evidence>
<organism evidence="2 3">
    <name type="scientific">Polyplax serrata</name>
    <name type="common">Common mouse louse</name>
    <dbReference type="NCBI Taxonomy" id="468196"/>
    <lineage>
        <taxon>Eukaryota</taxon>
        <taxon>Metazoa</taxon>
        <taxon>Ecdysozoa</taxon>
        <taxon>Arthropoda</taxon>
        <taxon>Hexapoda</taxon>
        <taxon>Insecta</taxon>
        <taxon>Pterygota</taxon>
        <taxon>Neoptera</taxon>
        <taxon>Paraneoptera</taxon>
        <taxon>Psocodea</taxon>
        <taxon>Troctomorpha</taxon>
        <taxon>Phthiraptera</taxon>
        <taxon>Anoplura</taxon>
        <taxon>Polyplacidae</taxon>
        <taxon>Polyplax</taxon>
    </lineage>
</organism>
<comment type="caution">
    <text evidence="2">The sequence shown here is derived from an EMBL/GenBank/DDBJ whole genome shotgun (WGS) entry which is preliminary data.</text>
</comment>
<dbReference type="Pfam" id="PF20266">
    <property type="entry name" value="Mab-21_C"/>
    <property type="match status" value="1"/>
</dbReference>
<feature type="domain" description="Mab-21-like HhH/H2TH-like" evidence="1">
    <location>
        <begin position="461"/>
        <end position="532"/>
    </location>
</feature>
<gene>
    <name evidence="2" type="ORF">RUM44_008509</name>
</gene>
<accession>A0ABR1BCI7</accession>
<keyword evidence="3" id="KW-1185">Reference proteome</keyword>
<dbReference type="PANTHER" id="PTHR10656">
    <property type="entry name" value="CELL FATE DETERMINING PROTEIN MAB21-RELATED"/>
    <property type="match status" value="1"/>
</dbReference>
<reference evidence="2 3" key="1">
    <citation type="submission" date="2023-09" db="EMBL/GenBank/DDBJ databases">
        <title>Genomes of two closely related lineages of the louse Polyplax serrata with different host specificities.</title>
        <authorList>
            <person name="Martinu J."/>
            <person name="Tarabai H."/>
            <person name="Stefka J."/>
            <person name="Hypsa V."/>
        </authorList>
    </citation>
    <scope>NUCLEOTIDE SEQUENCE [LARGE SCALE GENOMIC DNA]</scope>
    <source>
        <strain evidence="2">98ZLc_SE</strain>
    </source>
</reference>